<dbReference type="Gene3D" id="1.10.1760.20">
    <property type="match status" value="1"/>
</dbReference>
<sequence>MTATQTPTTTSAPVARRRFTTTDLALIAVFAALIAAAAYTAAIPVGGAGVPITLQTFALILAGLVLGPVRGFLAASLYLLLGLIGLPVFAEHTSGAAVFTGPTAGYLYSFPFLAAVAGLGAVLVGANRTRALFLFVPAVAAVLVNHAAGITGLHLALDVSWAKAASFDAPFWVGDLVKAAVAAIVAAEVHRAFPQLLGRRG</sequence>
<accession>A0ABN2R4P0</accession>
<dbReference type="PANTHER" id="PTHR34295:SF1">
    <property type="entry name" value="BIOTIN TRANSPORTER BIOY"/>
    <property type="match status" value="1"/>
</dbReference>
<comment type="similarity">
    <text evidence="1 2">Belongs to the BioY family.</text>
</comment>
<reference evidence="4 5" key="1">
    <citation type="journal article" date="2019" name="Int. J. Syst. Evol. Microbiol.">
        <title>The Global Catalogue of Microorganisms (GCM) 10K type strain sequencing project: providing services to taxonomists for standard genome sequencing and annotation.</title>
        <authorList>
            <consortium name="The Broad Institute Genomics Platform"/>
            <consortium name="The Broad Institute Genome Sequencing Center for Infectious Disease"/>
            <person name="Wu L."/>
            <person name="Ma J."/>
        </authorList>
    </citation>
    <scope>NUCLEOTIDE SEQUENCE [LARGE SCALE GENOMIC DNA]</scope>
    <source>
        <strain evidence="4 5">JCM 15309</strain>
    </source>
</reference>
<proteinExistence type="inferred from homology"/>
<evidence type="ECO:0000313" key="4">
    <source>
        <dbReference type="EMBL" id="GAA1963495.1"/>
    </source>
</evidence>
<keyword evidence="3" id="KW-1133">Transmembrane helix</keyword>
<evidence type="ECO:0000313" key="5">
    <source>
        <dbReference type="Proteomes" id="UP001500571"/>
    </source>
</evidence>
<feature type="transmembrane region" description="Helical" evidence="3">
    <location>
        <begin position="169"/>
        <end position="190"/>
    </location>
</feature>
<dbReference type="PANTHER" id="PTHR34295">
    <property type="entry name" value="BIOTIN TRANSPORTER BIOY"/>
    <property type="match status" value="1"/>
</dbReference>
<comment type="caution">
    <text evidence="4">The sequence shown here is derived from an EMBL/GenBank/DDBJ whole genome shotgun (WGS) entry which is preliminary data.</text>
</comment>
<feature type="transmembrane region" description="Helical" evidence="3">
    <location>
        <begin position="48"/>
        <end position="65"/>
    </location>
</feature>
<evidence type="ECO:0000256" key="1">
    <source>
        <dbReference type="ARBA" id="ARBA00010692"/>
    </source>
</evidence>
<keyword evidence="2" id="KW-0813">Transport</keyword>
<keyword evidence="3" id="KW-0812">Transmembrane</keyword>
<organism evidence="4 5">
    <name type="scientific">Nocardioides panacihumi</name>
    <dbReference type="NCBI Taxonomy" id="400774"/>
    <lineage>
        <taxon>Bacteria</taxon>
        <taxon>Bacillati</taxon>
        <taxon>Actinomycetota</taxon>
        <taxon>Actinomycetes</taxon>
        <taxon>Propionibacteriales</taxon>
        <taxon>Nocardioidaceae</taxon>
        <taxon>Nocardioides</taxon>
    </lineage>
</organism>
<protein>
    <recommendedName>
        <fullName evidence="2">Biotin transporter</fullName>
    </recommendedName>
</protein>
<dbReference type="InterPro" id="IPR003784">
    <property type="entry name" value="BioY"/>
</dbReference>
<dbReference type="EMBL" id="BAAAPB010000002">
    <property type="protein sequence ID" value="GAA1963495.1"/>
    <property type="molecule type" value="Genomic_DNA"/>
</dbReference>
<evidence type="ECO:0000256" key="3">
    <source>
        <dbReference type="SAM" id="Phobius"/>
    </source>
</evidence>
<feature type="transmembrane region" description="Helical" evidence="3">
    <location>
        <begin position="72"/>
        <end position="90"/>
    </location>
</feature>
<keyword evidence="5" id="KW-1185">Reference proteome</keyword>
<feature type="transmembrane region" description="Helical" evidence="3">
    <location>
        <begin position="24"/>
        <end position="42"/>
    </location>
</feature>
<keyword evidence="2 3" id="KW-0472">Membrane</keyword>
<name>A0ABN2R4P0_9ACTN</name>
<dbReference type="Proteomes" id="UP001500571">
    <property type="component" value="Unassembled WGS sequence"/>
</dbReference>
<comment type="subcellular location">
    <subcellularLocation>
        <location evidence="2">Cell membrane</location>
        <topology evidence="2">Multi-pass membrane protein</topology>
    </subcellularLocation>
</comment>
<dbReference type="RefSeq" id="WP_344045123.1">
    <property type="nucleotide sequence ID" value="NZ_BAAAPB010000002.1"/>
</dbReference>
<keyword evidence="2" id="KW-1003">Cell membrane</keyword>
<evidence type="ECO:0000256" key="2">
    <source>
        <dbReference type="PIRNR" id="PIRNR016661"/>
    </source>
</evidence>
<dbReference type="Pfam" id="PF02632">
    <property type="entry name" value="BioY"/>
    <property type="match status" value="1"/>
</dbReference>
<feature type="transmembrane region" description="Helical" evidence="3">
    <location>
        <begin position="131"/>
        <end position="157"/>
    </location>
</feature>
<feature type="transmembrane region" description="Helical" evidence="3">
    <location>
        <begin position="105"/>
        <end position="124"/>
    </location>
</feature>
<gene>
    <name evidence="4" type="primary">bioY</name>
    <name evidence="4" type="ORF">GCM10009798_24430</name>
</gene>
<dbReference type="PIRSF" id="PIRSF016661">
    <property type="entry name" value="BioY"/>
    <property type="match status" value="1"/>
</dbReference>